<proteinExistence type="predicted"/>
<gene>
    <name evidence="1" type="ORF">E2C01_043339</name>
</gene>
<protein>
    <submittedName>
        <fullName evidence="1">Uncharacterized protein</fullName>
    </submittedName>
</protein>
<reference evidence="1 2" key="1">
    <citation type="submission" date="2019-05" db="EMBL/GenBank/DDBJ databases">
        <title>Another draft genome of Portunus trituberculatus and its Hox gene families provides insights of decapod evolution.</title>
        <authorList>
            <person name="Jeong J.-H."/>
            <person name="Song I."/>
            <person name="Kim S."/>
            <person name="Choi T."/>
            <person name="Kim D."/>
            <person name="Ryu S."/>
            <person name="Kim W."/>
        </authorList>
    </citation>
    <scope>NUCLEOTIDE SEQUENCE [LARGE SCALE GENOMIC DNA]</scope>
    <source>
        <tissue evidence="1">Muscle</tissue>
    </source>
</reference>
<name>A0A5B7FW18_PORTR</name>
<keyword evidence="2" id="KW-1185">Reference proteome</keyword>
<dbReference type="Proteomes" id="UP000324222">
    <property type="component" value="Unassembled WGS sequence"/>
</dbReference>
<sequence>MKEGSQAVTCDPNKVSSVPGILEALVIEVELYLPSIARGEGWVMVGALSSQRPGGRVAQGELMHN</sequence>
<dbReference type="AlphaFoldDB" id="A0A5B7FW18"/>
<organism evidence="1 2">
    <name type="scientific">Portunus trituberculatus</name>
    <name type="common">Swimming crab</name>
    <name type="synonym">Neptunus trituberculatus</name>
    <dbReference type="NCBI Taxonomy" id="210409"/>
    <lineage>
        <taxon>Eukaryota</taxon>
        <taxon>Metazoa</taxon>
        <taxon>Ecdysozoa</taxon>
        <taxon>Arthropoda</taxon>
        <taxon>Crustacea</taxon>
        <taxon>Multicrustacea</taxon>
        <taxon>Malacostraca</taxon>
        <taxon>Eumalacostraca</taxon>
        <taxon>Eucarida</taxon>
        <taxon>Decapoda</taxon>
        <taxon>Pleocyemata</taxon>
        <taxon>Brachyura</taxon>
        <taxon>Eubrachyura</taxon>
        <taxon>Portunoidea</taxon>
        <taxon>Portunidae</taxon>
        <taxon>Portuninae</taxon>
        <taxon>Portunus</taxon>
    </lineage>
</organism>
<evidence type="ECO:0000313" key="1">
    <source>
        <dbReference type="EMBL" id="MPC49535.1"/>
    </source>
</evidence>
<accession>A0A5B7FW18</accession>
<comment type="caution">
    <text evidence="1">The sequence shown here is derived from an EMBL/GenBank/DDBJ whole genome shotgun (WGS) entry which is preliminary data.</text>
</comment>
<dbReference type="EMBL" id="VSRR010008932">
    <property type="protein sequence ID" value="MPC49535.1"/>
    <property type="molecule type" value="Genomic_DNA"/>
</dbReference>
<evidence type="ECO:0000313" key="2">
    <source>
        <dbReference type="Proteomes" id="UP000324222"/>
    </source>
</evidence>